<accession>J3LSZ5</accession>
<dbReference type="EnsemblPlants" id="OB03G41710.1">
    <property type="protein sequence ID" value="OB03G41710.1"/>
    <property type="gene ID" value="OB03G41710"/>
</dbReference>
<dbReference type="HOGENOM" id="CLU_1557518_0_0_1"/>
<dbReference type="AlphaFoldDB" id="J3LSZ5"/>
<dbReference type="Gramene" id="OB03G41710.1">
    <property type="protein sequence ID" value="OB03G41710.1"/>
    <property type="gene ID" value="OB03G41710"/>
</dbReference>
<organism evidence="1">
    <name type="scientific">Oryza brachyantha</name>
    <name type="common">malo sina</name>
    <dbReference type="NCBI Taxonomy" id="4533"/>
    <lineage>
        <taxon>Eukaryota</taxon>
        <taxon>Viridiplantae</taxon>
        <taxon>Streptophyta</taxon>
        <taxon>Embryophyta</taxon>
        <taxon>Tracheophyta</taxon>
        <taxon>Spermatophyta</taxon>
        <taxon>Magnoliopsida</taxon>
        <taxon>Liliopsida</taxon>
        <taxon>Poales</taxon>
        <taxon>Poaceae</taxon>
        <taxon>BOP clade</taxon>
        <taxon>Oryzoideae</taxon>
        <taxon>Oryzeae</taxon>
        <taxon>Oryzinae</taxon>
        <taxon>Oryza</taxon>
    </lineage>
</organism>
<dbReference type="Proteomes" id="UP000006038">
    <property type="component" value="Chromosome 3"/>
</dbReference>
<keyword evidence="2" id="KW-1185">Reference proteome</keyword>
<protein>
    <submittedName>
        <fullName evidence="1">Uncharacterized protein</fullName>
    </submittedName>
</protein>
<sequence length="194" mass="21504">MRGPSLCYACACRILPLCHPHLDFLVVEKLLDLVLDLLLGDNPSLIGQELHSCPPHIAYVALVAELVGEVRPAQERHAMPEPFHCRVPPTMRHEAGDRRVREHALLRSPADDHPLADYTAPELLQPSLADAVGEVLPDHPQEWPAGEHHPVGELLDPRHVEDGEAPERHVDDGASFLLVEPRQARLVLRPEMAG</sequence>
<evidence type="ECO:0000313" key="2">
    <source>
        <dbReference type="Proteomes" id="UP000006038"/>
    </source>
</evidence>
<proteinExistence type="predicted"/>
<evidence type="ECO:0000313" key="1">
    <source>
        <dbReference type="EnsemblPlants" id="OB03G41710.1"/>
    </source>
</evidence>
<reference evidence="1" key="1">
    <citation type="journal article" date="2013" name="Nat. Commun.">
        <title>Whole-genome sequencing of Oryza brachyantha reveals mechanisms underlying Oryza genome evolution.</title>
        <authorList>
            <person name="Chen J."/>
            <person name="Huang Q."/>
            <person name="Gao D."/>
            <person name="Wang J."/>
            <person name="Lang Y."/>
            <person name="Liu T."/>
            <person name="Li B."/>
            <person name="Bai Z."/>
            <person name="Luis Goicoechea J."/>
            <person name="Liang C."/>
            <person name="Chen C."/>
            <person name="Zhang W."/>
            <person name="Sun S."/>
            <person name="Liao Y."/>
            <person name="Zhang X."/>
            <person name="Yang L."/>
            <person name="Song C."/>
            <person name="Wang M."/>
            <person name="Shi J."/>
            <person name="Liu G."/>
            <person name="Liu J."/>
            <person name="Zhou H."/>
            <person name="Zhou W."/>
            <person name="Yu Q."/>
            <person name="An N."/>
            <person name="Chen Y."/>
            <person name="Cai Q."/>
            <person name="Wang B."/>
            <person name="Liu B."/>
            <person name="Min J."/>
            <person name="Huang Y."/>
            <person name="Wu H."/>
            <person name="Li Z."/>
            <person name="Zhang Y."/>
            <person name="Yin Y."/>
            <person name="Song W."/>
            <person name="Jiang J."/>
            <person name="Jackson S.A."/>
            <person name="Wing R.A."/>
            <person name="Wang J."/>
            <person name="Chen M."/>
        </authorList>
    </citation>
    <scope>NUCLEOTIDE SEQUENCE [LARGE SCALE GENOMIC DNA]</scope>
    <source>
        <strain evidence="1">cv. IRGC 101232</strain>
    </source>
</reference>
<reference evidence="1" key="2">
    <citation type="submission" date="2013-04" db="UniProtKB">
        <authorList>
            <consortium name="EnsemblPlants"/>
        </authorList>
    </citation>
    <scope>IDENTIFICATION</scope>
</reference>
<name>J3LSZ5_ORYBR</name>